<evidence type="ECO:0000256" key="5">
    <source>
        <dbReference type="ARBA" id="ARBA00011917"/>
    </source>
</evidence>
<dbReference type="GO" id="GO:0031123">
    <property type="term" value="P:RNA 3'-end processing"/>
    <property type="evidence" value="ECO:0007669"/>
    <property type="project" value="UniProtKB-ARBA"/>
</dbReference>
<comment type="catalytic activity">
    <reaction evidence="1">
        <text>an S-(2-hydroxyacyl)glutathione + H2O = a 2-hydroxy carboxylate + glutathione + H(+)</text>
        <dbReference type="Rhea" id="RHEA:21864"/>
        <dbReference type="ChEBI" id="CHEBI:15377"/>
        <dbReference type="ChEBI" id="CHEBI:15378"/>
        <dbReference type="ChEBI" id="CHEBI:57925"/>
        <dbReference type="ChEBI" id="CHEBI:58896"/>
        <dbReference type="ChEBI" id="CHEBI:71261"/>
        <dbReference type="EC" id="3.1.2.6"/>
    </reaction>
</comment>
<protein>
    <recommendedName>
        <fullName evidence="5">hydroxyacylglutathione hydrolase</fullName>
        <ecNumber evidence="5">3.1.2.6</ecNumber>
    </recommendedName>
    <alternativeName>
        <fullName evidence="9">Glyoxalase II</fullName>
    </alternativeName>
</protein>
<keyword evidence="6" id="KW-0479">Metal-binding</keyword>
<dbReference type="PANTHER" id="PTHR11935">
    <property type="entry name" value="BETA LACTAMASE DOMAIN"/>
    <property type="match status" value="1"/>
</dbReference>
<evidence type="ECO:0000256" key="6">
    <source>
        <dbReference type="ARBA" id="ARBA00022723"/>
    </source>
</evidence>
<dbReference type="GO" id="GO:0004416">
    <property type="term" value="F:hydroxyacylglutathione hydrolase activity"/>
    <property type="evidence" value="ECO:0007669"/>
    <property type="project" value="UniProtKB-EC"/>
</dbReference>
<proteinExistence type="inferred from homology"/>
<dbReference type="NCBIfam" id="TIGR03413">
    <property type="entry name" value="GSH_gloB"/>
    <property type="match status" value="1"/>
</dbReference>
<evidence type="ECO:0000256" key="3">
    <source>
        <dbReference type="ARBA" id="ARBA00004963"/>
    </source>
</evidence>
<dbReference type="EMBL" id="JARKIK010000020">
    <property type="protein sequence ID" value="KAK8745056.1"/>
    <property type="molecule type" value="Genomic_DNA"/>
</dbReference>
<reference evidence="11" key="2">
    <citation type="submission" date="2024-01" db="EMBL/GenBank/DDBJ databases">
        <authorList>
            <person name="He J."/>
            <person name="Wang M."/>
            <person name="Zheng J."/>
            <person name="Liu Z."/>
        </authorList>
    </citation>
    <scope>NUCLEOTIDE SEQUENCE</scope>
    <source>
        <strain evidence="11">ZL_2023a</strain>
        <tissue evidence="11">Muscle</tissue>
    </source>
</reference>
<dbReference type="Gene3D" id="3.60.15.10">
    <property type="entry name" value="Ribonuclease Z/Hydroxyacylglutathione hydrolase-like"/>
    <property type="match status" value="1"/>
</dbReference>
<dbReference type="Pfam" id="PF00753">
    <property type="entry name" value="Lactamase_B"/>
    <property type="match status" value="1"/>
</dbReference>
<keyword evidence="7" id="KW-0378">Hydrolase</keyword>
<evidence type="ECO:0000256" key="8">
    <source>
        <dbReference type="ARBA" id="ARBA00022833"/>
    </source>
</evidence>
<dbReference type="PIRSF" id="PIRSF005457">
    <property type="entry name" value="Glx"/>
    <property type="match status" value="1"/>
</dbReference>
<evidence type="ECO:0000256" key="2">
    <source>
        <dbReference type="ARBA" id="ARBA00001947"/>
    </source>
</evidence>
<dbReference type="AlphaFoldDB" id="A0AAW0XX62"/>
<feature type="domain" description="Metallo-beta-lactamase" evidence="10">
    <location>
        <begin position="57"/>
        <end position="220"/>
    </location>
</feature>
<evidence type="ECO:0000256" key="9">
    <source>
        <dbReference type="ARBA" id="ARBA00031044"/>
    </source>
</evidence>
<dbReference type="EMBL" id="JARKIK010000020">
    <property type="protein sequence ID" value="KAK8745059.1"/>
    <property type="molecule type" value="Genomic_DNA"/>
</dbReference>
<comment type="similarity">
    <text evidence="4">Belongs to the metallo-beta-lactamase superfamily. Glyoxalase II family.</text>
</comment>
<dbReference type="PANTHER" id="PTHR11935:SF94">
    <property type="entry name" value="TENZING NORGAY, ISOFORM C"/>
    <property type="match status" value="1"/>
</dbReference>
<evidence type="ECO:0000259" key="10">
    <source>
        <dbReference type="SMART" id="SM00849"/>
    </source>
</evidence>
<dbReference type="HAMAP" id="MF_01374">
    <property type="entry name" value="Glyoxalase_2"/>
    <property type="match status" value="1"/>
</dbReference>
<sequence>MFRLAASFLPDRAIQSLTAAYFRASAWYNIGGDKFHSSQSSVDHTTMKIKILPALSDNYMYLLMDEHSKEAAIVDPVEPKTVLAAVEEAGATLTTVLTTHHHWDHAGGNKELVELFGKPLKVVGGDDRIGALTQKVSHGDSFTVGSLKIECLFTPCHTQGHICYNITSDDPQHKPAVFTGDTLFLGGCGKFFEGNAAEMHKALIEILGTLPDHTYVYCGHEYALQNLKFGSHVEPNNAAILEKKAWVQKRRDEGLPSVPSTIGEEKQINPFMRVAEASVQQHANTSDPVATMAAIRAEKDNWKPPKL</sequence>
<gene>
    <name evidence="11" type="ORF">OTU49_000433</name>
</gene>
<comment type="caution">
    <text evidence="11">The sequence shown here is derived from an EMBL/GenBank/DDBJ whole genome shotgun (WGS) entry which is preliminary data.</text>
</comment>
<dbReference type="GO" id="GO:0019243">
    <property type="term" value="P:methylglyoxal catabolic process to D-lactate via S-lactoyl-glutathione"/>
    <property type="evidence" value="ECO:0007669"/>
    <property type="project" value="InterPro"/>
</dbReference>
<dbReference type="InterPro" id="IPR017782">
    <property type="entry name" value="Hydroxyacylglutathione_Hdrlase"/>
</dbReference>
<dbReference type="Pfam" id="PF16123">
    <property type="entry name" value="HAGH_C"/>
    <property type="match status" value="1"/>
</dbReference>
<dbReference type="FunFam" id="3.60.15.10:FF:000019">
    <property type="entry name" value="Hydroxyacylglutathione hydrolase, mitochondrial"/>
    <property type="match status" value="1"/>
</dbReference>
<evidence type="ECO:0000256" key="7">
    <source>
        <dbReference type="ARBA" id="ARBA00022801"/>
    </source>
</evidence>
<organism evidence="11 12">
    <name type="scientific">Cherax quadricarinatus</name>
    <name type="common">Australian red claw crayfish</name>
    <dbReference type="NCBI Taxonomy" id="27406"/>
    <lineage>
        <taxon>Eukaryota</taxon>
        <taxon>Metazoa</taxon>
        <taxon>Ecdysozoa</taxon>
        <taxon>Arthropoda</taxon>
        <taxon>Crustacea</taxon>
        <taxon>Multicrustacea</taxon>
        <taxon>Malacostraca</taxon>
        <taxon>Eumalacostraca</taxon>
        <taxon>Eucarida</taxon>
        <taxon>Decapoda</taxon>
        <taxon>Pleocyemata</taxon>
        <taxon>Astacidea</taxon>
        <taxon>Parastacoidea</taxon>
        <taxon>Parastacidae</taxon>
        <taxon>Cherax</taxon>
    </lineage>
</organism>
<accession>A0AAW0XX62</accession>
<dbReference type="SUPFAM" id="SSF56281">
    <property type="entry name" value="Metallo-hydrolase/oxidoreductase"/>
    <property type="match status" value="1"/>
</dbReference>
<dbReference type="SMART" id="SM00849">
    <property type="entry name" value="Lactamase_B"/>
    <property type="match status" value="1"/>
</dbReference>
<evidence type="ECO:0000313" key="12">
    <source>
        <dbReference type="Proteomes" id="UP001445076"/>
    </source>
</evidence>
<dbReference type="InterPro" id="IPR035680">
    <property type="entry name" value="Clx_II_MBL"/>
</dbReference>
<evidence type="ECO:0000256" key="1">
    <source>
        <dbReference type="ARBA" id="ARBA00001623"/>
    </source>
</evidence>
<name>A0AAW0XX62_CHEQU</name>
<dbReference type="Proteomes" id="UP001445076">
    <property type="component" value="Unassembled WGS sequence"/>
</dbReference>
<dbReference type="GO" id="GO:0046872">
    <property type="term" value="F:metal ion binding"/>
    <property type="evidence" value="ECO:0007669"/>
    <property type="project" value="UniProtKB-KW"/>
</dbReference>
<dbReference type="InterPro" id="IPR036866">
    <property type="entry name" value="RibonucZ/Hydroxyglut_hydro"/>
</dbReference>
<keyword evidence="8" id="KW-0862">Zinc</keyword>
<comment type="pathway">
    <text evidence="3">Secondary metabolite metabolism; methylglyoxal degradation; (R)-lactate from methylglyoxal: step 2/2.</text>
</comment>
<dbReference type="EC" id="3.1.2.6" evidence="5"/>
<evidence type="ECO:0000313" key="11">
    <source>
        <dbReference type="EMBL" id="KAK8745059.1"/>
    </source>
</evidence>
<reference evidence="11 12" key="1">
    <citation type="journal article" date="2024" name="BMC Genomics">
        <title>Genome assembly of redclaw crayfish (Cherax quadricarinatus) provides insights into its immune adaptation and hypoxia tolerance.</title>
        <authorList>
            <person name="Liu Z."/>
            <person name="Zheng J."/>
            <person name="Li H."/>
            <person name="Fang K."/>
            <person name="Wang S."/>
            <person name="He J."/>
            <person name="Zhou D."/>
            <person name="Weng S."/>
            <person name="Chi M."/>
            <person name="Gu Z."/>
            <person name="He J."/>
            <person name="Li F."/>
            <person name="Wang M."/>
        </authorList>
    </citation>
    <scope>NUCLEOTIDE SEQUENCE [LARGE SCALE GENOMIC DNA]</scope>
    <source>
        <strain evidence="11">ZL_2023a</strain>
    </source>
</reference>
<dbReference type="CDD" id="cd07723">
    <property type="entry name" value="hydroxyacylglutathione_hydrolase_MBL-fold"/>
    <property type="match status" value="1"/>
</dbReference>
<keyword evidence="12" id="KW-1185">Reference proteome</keyword>
<dbReference type="InterPro" id="IPR001279">
    <property type="entry name" value="Metallo-B-lactamas"/>
</dbReference>
<dbReference type="InterPro" id="IPR032282">
    <property type="entry name" value="HAGH_C"/>
</dbReference>
<evidence type="ECO:0000256" key="4">
    <source>
        <dbReference type="ARBA" id="ARBA00006759"/>
    </source>
</evidence>
<comment type="cofactor">
    <cofactor evidence="2">
        <name>Zn(2+)</name>
        <dbReference type="ChEBI" id="CHEBI:29105"/>
    </cofactor>
</comment>